<accession>A0ABD1DB76</accession>
<evidence type="ECO:0000313" key="3">
    <source>
        <dbReference type="Proteomes" id="UP001562425"/>
    </source>
</evidence>
<dbReference type="Proteomes" id="UP001562425">
    <property type="component" value="Unassembled WGS sequence"/>
</dbReference>
<dbReference type="InterPro" id="IPR046357">
    <property type="entry name" value="PPIase_dom_sf"/>
</dbReference>
<protein>
    <recommendedName>
        <fullName evidence="1">AIP/AIPL N-terminal FKBP-type PPIase domain-containing protein</fullName>
    </recommendedName>
</protein>
<comment type="caution">
    <text evidence="2">The sequence shown here is derived from an EMBL/GenBank/DDBJ whole genome shotgun (WGS) entry which is preliminary data.</text>
</comment>
<evidence type="ECO:0000313" key="2">
    <source>
        <dbReference type="EMBL" id="KAL1396910.1"/>
    </source>
</evidence>
<evidence type="ECO:0000259" key="1">
    <source>
        <dbReference type="Pfam" id="PF23322"/>
    </source>
</evidence>
<keyword evidence="3" id="KW-1185">Reference proteome</keyword>
<reference evidence="2 3" key="1">
    <citation type="submission" date="2024-05" db="EMBL/GenBank/DDBJ databases">
        <title>Culex pipiens pipiens assembly and annotation.</title>
        <authorList>
            <person name="Alout H."/>
            <person name="Durand T."/>
        </authorList>
    </citation>
    <scope>NUCLEOTIDE SEQUENCE [LARGE SCALE GENOMIC DNA]</scope>
    <source>
        <strain evidence="2">HA-2024</strain>
        <tissue evidence="2">Whole body</tissue>
    </source>
</reference>
<proteinExistence type="predicted"/>
<dbReference type="SUPFAM" id="SSF54534">
    <property type="entry name" value="FKBP-like"/>
    <property type="match status" value="1"/>
</dbReference>
<organism evidence="2 3">
    <name type="scientific">Culex pipiens pipiens</name>
    <name type="common">Northern house mosquito</name>
    <dbReference type="NCBI Taxonomy" id="38569"/>
    <lineage>
        <taxon>Eukaryota</taxon>
        <taxon>Metazoa</taxon>
        <taxon>Ecdysozoa</taxon>
        <taxon>Arthropoda</taxon>
        <taxon>Hexapoda</taxon>
        <taxon>Insecta</taxon>
        <taxon>Pterygota</taxon>
        <taxon>Neoptera</taxon>
        <taxon>Endopterygota</taxon>
        <taxon>Diptera</taxon>
        <taxon>Nematocera</taxon>
        <taxon>Culicoidea</taxon>
        <taxon>Culicidae</taxon>
        <taxon>Culicinae</taxon>
        <taxon>Culicini</taxon>
        <taxon>Culex</taxon>
        <taxon>Culex</taxon>
    </lineage>
</organism>
<dbReference type="Gene3D" id="3.10.50.40">
    <property type="match status" value="1"/>
</dbReference>
<dbReference type="InterPro" id="IPR056277">
    <property type="entry name" value="PPIase_AIP"/>
</dbReference>
<sequence length="86" mass="9989">MDPCVDDESKIVKRTLHAGTRAVPFRDGTRIRFHYQTRKLDGTVLDDSREQGKPMELVLGKKRRDTLHFPLIEIVTLMNQFLFACD</sequence>
<feature type="domain" description="AIP/AIPL N-terminal FKBP-type PPIase" evidence="1">
    <location>
        <begin position="19"/>
        <end position="62"/>
    </location>
</feature>
<dbReference type="AlphaFoldDB" id="A0ABD1DB76"/>
<dbReference type="Pfam" id="PF23322">
    <property type="entry name" value="PPIase_AIP"/>
    <property type="match status" value="1"/>
</dbReference>
<gene>
    <name evidence="2" type="ORF">pipiens_010156</name>
</gene>
<dbReference type="EMBL" id="JBEHCU010006526">
    <property type="protein sequence ID" value="KAL1396910.1"/>
    <property type="molecule type" value="Genomic_DNA"/>
</dbReference>
<name>A0ABD1DB76_CULPP</name>